<feature type="compositionally biased region" description="Basic and acidic residues" evidence="5">
    <location>
        <begin position="293"/>
        <end position="310"/>
    </location>
</feature>
<dbReference type="AlphaFoldDB" id="A0A2K1L0E7"/>
<dbReference type="OrthoDB" id="1909330at2759"/>
<dbReference type="FunCoup" id="A0A2K1L0E7">
    <property type="interactions" value="57"/>
</dbReference>
<dbReference type="PANTHER" id="PTHR31391:SF4">
    <property type="entry name" value="B3 DOMAIN-CONTAINING PROTEIN OS03G0184500"/>
    <property type="match status" value="1"/>
</dbReference>
<dbReference type="Gene3D" id="2.40.330.10">
    <property type="entry name" value="DNA-binding pseudobarrel domain"/>
    <property type="match status" value="1"/>
</dbReference>
<dbReference type="CDD" id="cd10017">
    <property type="entry name" value="B3_DNA"/>
    <property type="match status" value="1"/>
</dbReference>
<evidence type="ECO:0000256" key="1">
    <source>
        <dbReference type="ARBA" id="ARBA00023015"/>
    </source>
</evidence>
<feature type="compositionally biased region" description="Basic and acidic residues" evidence="5">
    <location>
        <begin position="239"/>
        <end position="248"/>
    </location>
</feature>
<keyword evidence="2" id="KW-0238">DNA-binding</keyword>
<accession>A0A2K1L0E7</accession>
<proteinExistence type="predicted"/>
<dbReference type="InterPro" id="IPR003340">
    <property type="entry name" value="B3_DNA-bd"/>
</dbReference>
<evidence type="ECO:0000313" key="8">
    <source>
        <dbReference type="EnsemblPlants" id="PAC:32934868.CDS.1"/>
    </source>
</evidence>
<dbReference type="PaxDb" id="3218-PP1S7_383V6.1"/>
<evidence type="ECO:0000256" key="3">
    <source>
        <dbReference type="ARBA" id="ARBA00023163"/>
    </source>
</evidence>
<feature type="compositionally biased region" description="Basic and acidic residues" evidence="5">
    <location>
        <begin position="339"/>
        <end position="348"/>
    </location>
</feature>
<dbReference type="EnsemblPlants" id="Pp3c2_5990V3.1">
    <property type="protein sequence ID" value="PAC:32934868.CDS.1"/>
    <property type="gene ID" value="Pp3c2_5990"/>
</dbReference>
<dbReference type="InterPro" id="IPR015300">
    <property type="entry name" value="DNA-bd_pseudobarrel_sf"/>
</dbReference>
<dbReference type="Pfam" id="PF02362">
    <property type="entry name" value="B3"/>
    <property type="match status" value="1"/>
</dbReference>
<reference evidence="8" key="3">
    <citation type="submission" date="2020-12" db="UniProtKB">
        <authorList>
            <consortium name="EnsemblPlants"/>
        </authorList>
    </citation>
    <scope>IDENTIFICATION</scope>
</reference>
<dbReference type="InterPro" id="IPR044837">
    <property type="entry name" value="REM16-like"/>
</dbReference>
<protein>
    <recommendedName>
        <fullName evidence="6">TF-B3 domain-containing protein</fullName>
    </recommendedName>
</protein>
<keyword evidence="4" id="KW-0539">Nucleus</keyword>
<dbReference type="Proteomes" id="UP000006727">
    <property type="component" value="Chromosome 2"/>
</dbReference>
<evidence type="ECO:0000256" key="5">
    <source>
        <dbReference type="SAM" id="MobiDB-lite"/>
    </source>
</evidence>
<evidence type="ECO:0000313" key="9">
    <source>
        <dbReference type="Proteomes" id="UP000006727"/>
    </source>
</evidence>
<gene>
    <name evidence="8" type="primary">LOC112294573</name>
    <name evidence="7" type="ORF">PHYPA_002290</name>
</gene>
<feature type="region of interest" description="Disordered" evidence="5">
    <location>
        <begin position="229"/>
        <end position="348"/>
    </location>
</feature>
<name>A0A2K1L0E7_PHYPA</name>
<organism evidence="7">
    <name type="scientific">Physcomitrium patens</name>
    <name type="common">Spreading-leaved earth moss</name>
    <name type="synonym">Physcomitrella patens</name>
    <dbReference type="NCBI Taxonomy" id="3218"/>
    <lineage>
        <taxon>Eukaryota</taxon>
        <taxon>Viridiplantae</taxon>
        <taxon>Streptophyta</taxon>
        <taxon>Embryophyta</taxon>
        <taxon>Bryophyta</taxon>
        <taxon>Bryophytina</taxon>
        <taxon>Bryopsida</taxon>
        <taxon>Funariidae</taxon>
        <taxon>Funariales</taxon>
        <taxon>Funariaceae</taxon>
        <taxon>Physcomitrium</taxon>
    </lineage>
</organism>
<dbReference type="Gramene" id="Pp3c2_5990V3.2">
    <property type="protein sequence ID" value="PAC:32934869.CDS.1"/>
    <property type="gene ID" value="Pp3c2_5990"/>
</dbReference>
<dbReference type="EMBL" id="ABEU02000002">
    <property type="protein sequence ID" value="PNR59499.1"/>
    <property type="molecule type" value="Genomic_DNA"/>
</dbReference>
<keyword evidence="9" id="KW-1185">Reference proteome</keyword>
<dbReference type="SMART" id="SM01019">
    <property type="entry name" value="B3"/>
    <property type="match status" value="1"/>
</dbReference>
<reference evidence="7 9" key="2">
    <citation type="journal article" date="2018" name="Plant J.">
        <title>The Physcomitrella patens chromosome-scale assembly reveals moss genome structure and evolution.</title>
        <authorList>
            <person name="Lang D."/>
            <person name="Ullrich K.K."/>
            <person name="Murat F."/>
            <person name="Fuchs J."/>
            <person name="Jenkins J."/>
            <person name="Haas F.B."/>
            <person name="Piednoel M."/>
            <person name="Gundlach H."/>
            <person name="Van Bel M."/>
            <person name="Meyberg R."/>
            <person name="Vives C."/>
            <person name="Morata J."/>
            <person name="Symeonidi A."/>
            <person name="Hiss M."/>
            <person name="Muchero W."/>
            <person name="Kamisugi Y."/>
            <person name="Saleh O."/>
            <person name="Blanc G."/>
            <person name="Decker E.L."/>
            <person name="van Gessel N."/>
            <person name="Grimwood J."/>
            <person name="Hayes R.D."/>
            <person name="Graham S.W."/>
            <person name="Gunter L.E."/>
            <person name="McDaniel S.F."/>
            <person name="Hoernstein S.N.W."/>
            <person name="Larsson A."/>
            <person name="Li F.W."/>
            <person name="Perroud P.F."/>
            <person name="Phillips J."/>
            <person name="Ranjan P."/>
            <person name="Rokshar D.S."/>
            <person name="Rothfels C.J."/>
            <person name="Schneider L."/>
            <person name="Shu S."/>
            <person name="Stevenson D.W."/>
            <person name="Thummler F."/>
            <person name="Tillich M."/>
            <person name="Villarreal Aguilar J.C."/>
            <person name="Widiez T."/>
            <person name="Wong G.K."/>
            <person name="Wymore A."/>
            <person name="Zhang Y."/>
            <person name="Zimmer A.D."/>
            <person name="Quatrano R.S."/>
            <person name="Mayer K.F.X."/>
            <person name="Goodstein D."/>
            <person name="Casacuberta J.M."/>
            <person name="Vandepoele K."/>
            <person name="Reski R."/>
            <person name="Cuming A.C."/>
            <person name="Tuskan G.A."/>
            <person name="Maumus F."/>
            <person name="Salse J."/>
            <person name="Schmutz J."/>
            <person name="Rensing S.A."/>
        </authorList>
    </citation>
    <scope>NUCLEOTIDE SEQUENCE [LARGE SCALE GENOMIC DNA]</scope>
    <source>
        <strain evidence="8 9">cv. Gransden 2004</strain>
    </source>
</reference>
<dbReference type="GO" id="GO:0003677">
    <property type="term" value="F:DNA binding"/>
    <property type="evidence" value="ECO:0007669"/>
    <property type="project" value="UniProtKB-KW"/>
</dbReference>
<dbReference type="PANTHER" id="PTHR31391">
    <property type="entry name" value="B3 DOMAIN-CONTAINING PROTEIN OS11G0197600-RELATED"/>
    <property type="match status" value="1"/>
</dbReference>
<dbReference type="EnsemblPlants" id="Pp3c2_5990V3.2">
    <property type="protein sequence ID" value="PAC:32934869.CDS.1"/>
    <property type="gene ID" value="Pp3c2_5990"/>
</dbReference>
<evidence type="ECO:0000313" key="7">
    <source>
        <dbReference type="EMBL" id="PNR59499.1"/>
    </source>
</evidence>
<dbReference type="KEGG" id="ppp:112294573"/>
<dbReference type="SUPFAM" id="SSF101936">
    <property type="entry name" value="DNA-binding pseudobarrel domain"/>
    <property type="match status" value="1"/>
</dbReference>
<keyword evidence="3" id="KW-0804">Transcription</keyword>
<evidence type="ECO:0000256" key="2">
    <source>
        <dbReference type="ARBA" id="ARBA00023125"/>
    </source>
</evidence>
<feature type="compositionally biased region" description="Basic and acidic residues" evidence="5">
    <location>
        <begin position="320"/>
        <end position="333"/>
    </location>
</feature>
<keyword evidence="1" id="KW-0805">Transcription regulation</keyword>
<evidence type="ECO:0000256" key="4">
    <source>
        <dbReference type="ARBA" id="ARBA00023242"/>
    </source>
</evidence>
<sequence length="394" mass="44346">MAMVASSLGLSYEDARKQRVEENNRRMAELGLFDLSKSLKEVKNVASARKPLAKRKVSSQELTTEARRSGRNAGKMVSYREQLDMMPGMRMRCGTRDRQSLARRYLSDAARMAAVDAAEEVYKDIKNPAFVKPMLHSHTASGFWLGLPSNFCKQYLPHRDERIVLEDEQNMEWECLYLAHKVGLSGGWRGFSLDHELVDGDSCIFELVGSTRFKVYIFRCEEQFEGGEKADGIEGGENVSHKHTDTGNKKKTGGMKYYKKSPASAPPEIGKPRRLSTSTRKLDLEDKEEDDDSPKASEMIKKEVHTDLDSPSKPSKRRCVKEDGDSKVGEVHQSKKKDVRSMKQKEGCKEVVDLDSKVGGDDAHKYPAQSNGNQLEIRSFGRITRSSIARSLAK</sequence>
<dbReference type="Gramene" id="Pp3c2_5990V3.1">
    <property type="protein sequence ID" value="PAC:32934868.CDS.1"/>
    <property type="gene ID" value="Pp3c2_5990"/>
</dbReference>
<feature type="domain" description="TF-B3" evidence="6">
    <location>
        <begin position="130"/>
        <end position="221"/>
    </location>
</feature>
<reference evidence="7 9" key="1">
    <citation type="journal article" date="2008" name="Science">
        <title>The Physcomitrella genome reveals evolutionary insights into the conquest of land by plants.</title>
        <authorList>
            <person name="Rensing S."/>
            <person name="Lang D."/>
            <person name="Zimmer A."/>
            <person name="Terry A."/>
            <person name="Salamov A."/>
            <person name="Shapiro H."/>
            <person name="Nishiyama T."/>
            <person name="Perroud P.-F."/>
            <person name="Lindquist E."/>
            <person name="Kamisugi Y."/>
            <person name="Tanahashi T."/>
            <person name="Sakakibara K."/>
            <person name="Fujita T."/>
            <person name="Oishi K."/>
            <person name="Shin-I T."/>
            <person name="Kuroki Y."/>
            <person name="Toyoda A."/>
            <person name="Suzuki Y."/>
            <person name="Hashimoto A."/>
            <person name="Yamaguchi K."/>
            <person name="Sugano A."/>
            <person name="Kohara Y."/>
            <person name="Fujiyama A."/>
            <person name="Anterola A."/>
            <person name="Aoki S."/>
            <person name="Ashton N."/>
            <person name="Barbazuk W.B."/>
            <person name="Barker E."/>
            <person name="Bennetzen J."/>
            <person name="Bezanilla M."/>
            <person name="Blankenship R."/>
            <person name="Cho S.H."/>
            <person name="Dutcher S."/>
            <person name="Estelle M."/>
            <person name="Fawcett J.A."/>
            <person name="Gundlach H."/>
            <person name="Hanada K."/>
            <person name="Heyl A."/>
            <person name="Hicks K.A."/>
            <person name="Hugh J."/>
            <person name="Lohr M."/>
            <person name="Mayer K."/>
            <person name="Melkozernov A."/>
            <person name="Murata T."/>
            <person name="Nelson D."/>
            <person name="Pils B."/>
            <person name="Prigge M."/>
            <person name="Reiss B."/>
            <person name="Renner T."/>
            <person name="Rombauts S."/>
            <person name="Rushton P."/>
            <person name="Sanderfoot A."/>
            <person name="Schween G."/>
            <person name="Shiu S.-H."/>
            <person name="Stueber K."/>
            <person name="Theodoulou F.L."/>
            <person name="Tu H."/>
            <person name="Van de Peer Y."/>
            <person name="Verrier P.J."/>
            <person name="Waters E."/>
            <person name="Wood A."/>
            <person name="Yang L."/>
            <person name="Cove D."/>
            <person name="Cuming A."/>
            <person name="Hasebe M."/>
            <person name="Lucas S."/>
            <person name="Mishler D.B."/>
            <person name="Reski R."/>
            <person name="Grigoriev I."/>
            <person name="Quatrano R.S."/>
            <person name="Boore J.L."/>
        </authorList>
    </citation>
    <scope>NUCLEOTIDE SEQUENCE [LARGE SCALE GENOMIC DNA]</scope>
    <source>
        <strain evidence="8 9">cv. Gransden 2004</strain>
    </source>
</reference>
<evidence type="ECO:0000259" key="6">
    <source>
        <dbReference type="PROSITE" id="PS50863"/>
    </source>
</evidence>
<feature type="compositionally biased region" description="Basic residues" evidence="5">
    <location>
        <begin position="249"/>
        <end position="259"/>
    </location>
</feature>
<dbReference type="PROSITE" id="PS50863">
    <property type="entry name" value="B3"/>
    <property type="match status" value="1"/>
</dbReference>